<dbReference type="EMBL" id="LSRX01000038">
    <property type="protein sequence ID" value="OLQ12775.1"/>
    <property type="molecule type" value="Genomic_DNA"/>
</dbReference>
<gene>
    <name evidence="2" type="ORF">AK812_SmicGene3256</name>
</gene>
<protein>
    <submittedName>
        <fullName evidence="2">Uncharacterized protein</fullName>
    </submittedName>
</protein>
<feature type="compositionally biased region" description="Polar residues" evidence="1">
    <location>
        <begin position="921"/>
        <end position="930"/>
    </location>
</feature>
<feature type="region of interest" description="Disordered" evidence="1">
    <location>
        <begin position="875"/>
        <end position="900"/>
    </location>
</feature>
<sequence>MATRFGTGKKTKHVDLRFLYVQNLVQMGLLRKAKIEGVRNPADLMTKYVATDVLQRLITHLGVGSNWFKGNAPSDANDADDHVAALNAHCMPRPPTRRTDLVRLATGETFVRPTAFTRVIPETAGVLVVNAEIGNGPVNLEVSAALTRMDFGKDVTRIWQRLDEFVTTDSHVECDKIVSEALAIADRLYNAQVGLAEAVYRREWNEETSWYAMTRAERMFLTKGNWHIEWSDWVMLPASVGEKFYQTGVIDLSQFPCHQLNGSFNALSAMRKFVQWFCQGCFEENAAHEGIVFVLRRRSRMEAHRQWVEASNGKMKLENYLNRQFTDHISTQNGVPYTTEVPAGLANVTRKWIWTAPDASLQNMGIIRKSLNDPSASPKWQNGIALPPCLTAFGGGLDHGCSTSDELYGDEDDENANAWNGPASSSTASKKRNAESAFQGASSSAYKDLLNWIRDAVQCEQAVPSDLLEEARYQAVDGLEVCDLADGSMQRQVIGIPRQKVDHGKEGRSQFAALLHMVQCMNESDDLGRSKAKVTPPAKSGSETPACCSCRLGRKQTEADAASWWHPRGGCAAKMSLAYLLKVLSSSCGDKMWPLPPVLPLSRWLLVVSRGGCAGIPEASGKPGTLTANEGPEGLKRCLVIGQRFPGEDKVYLGSRVSLNKSVRLVKLASSGRGSSGCAVCGPISDCVVVSELLKSPATIKVSLCGTCLMALVSEDSTEVFQILLVDSFLCDEAAEGSEADLDTTQEHIMARKRDHSVKLEKACLEPLEKEVGTSFIRFWSKASGTFAPRCDVEPYQPAEPDFLFEMVFELWEPSLVVLVPAERLRKYYPCRNIVCERFQHDKDNDFQRFYPAIAFADYGAISSQISEINAKKYKDAKRRNPAEYPEIEPPEDERGERPVLSAEEAITYAVSKKAAKPSDTEQSVASHSDTLLEMQDAAKKRRAKLIEKETKQKAIDVDDEGASKKEESASKKARGKGQGSQSGIWTKEPLPAGHWQDRPRRESVPSDSQEAKDALRQKLEAHKKEQLEEYHKKKLRETFETRLKKEASSKEEEPAVRTGPGPDETGSDPSSEEESESSSATDDPDGATNLE</sequence>
<feature type="compositionally biased region" description="Basic and acidic residues" evidence="1">
    <location>
        <begin position="945"/>
        <end position="971"/>
    </location>
</feature>
<accession>A0A1Q9EZD6</accession>
<organism evidence="2 3">
    <name type="scientific">Symbiodinium microadriaticum</name>
    <name type="common">Dinoflagellate</name>
    <name type="synonym">Zooxanthella microadriatica</name>
    <dbReference type="NCBI Taxonomy" id="2951"/>
    <lineage>
        <taxon>Eukaryota</taxon>
        <taxon>Sar</taxon>
        <taxon>Alveolata</taxon>
        <taxon>Dinophyceae</taxon>
        <taxon>Suessiales</taxon>
        <taxon>Symbiodiniaceae</taxon>
        <taxon>Symbiodinium</taxon>
    </lineage>
</organism>
<feature type="region of interest" description="Disordered" evidence="1">
    <location>
        <begin position="944"/>
        <end position="1092"/>
    </location>
</feature>
<dbReference type="AlphaFoldDB" id="A0A1Q9EZD6"/>
<comment type="caution">
    <text evidence="2">The sequence shown here is derived from an EMBL/GenBank/DDBJ whole genome shotgun (WGS) entry which is preliminary data.</text>
</comment>
<feature type="compositionally biased region" description="Basic and acidic residues" evidence="1">
    <location>
        <begin position="996"/>
        <end position="1056"/>
    </location>
</feature>
<proteinExistence type="predicted"/>
<evidence type="ECO:0000313" key="3">
    <source>
        <dbReference type="Proteomes" id="UP000186817"/>
    </source>
</evidence>
<keyword evidence="3" id="KW-1185">Reference proteome</keyword>
<evidence type="ECO:0000313" key="2">
    <source>
        <dbReference type="EMBL" id="OLQ12775.1"/>
    </source>
</evidence>
<reference evidence="2 3" key="1">
    <citation type="submission" date="2016-02" db="EMBL/GenBank/DDBJ databases">
        <title>Genome analysis of coral dinoflagellate symbionts highlights evolutionary adaptations to a symbiotic lifestyle.</title>
        <authorList>
            <person name="Aranda M."/>
            <person name="Li Y."/>
            <person name="Liew Y.J."/>
            <person name="Baumgarten S."/>
            <person name="Simakov O."/>
            <person name="Wilson M."/>
            <person name="Piel J."/>
            <person name="Ashoor H."/>
            <person name="Bougouffa S."/>
            <person name="Bajic V.B."/>
            <person name="Ryu T."/>
            <person name="Ravasi T."/>
            <person name="Bayer T."/>
            <person name="Micklem G."/>
            <person name="Kim H."/>
            <person name="Bhak J."/>
            <person name="Lajeunesse T.C."/>
            <person name="Voolstra C.R."/>
        </authorList>
    </citation>
    <scope>NUCLEOTIDE SEQUENCE [LARGE SCALE GENOMIC DNA]</scope>
    <source>
        <strain evidence="2 3">CCMP2467</strain>
    </source>
</reference>
<evidence type="ECO:0000256" key="1">
    <source>
        <dbReference type="SAM" id="MobiDB-lite"/>
    </source>
</evidence>
<feature type="region of interest" description="Disordered" evidence="1">
    <location>
        <begin position="404"/>
        <end position="432"/>
    </location>
</feature>
<name>A0A1Q9EZD6_SYMMI</name>
<dbReference type="Proteomes" id="UP000186817">
    <property type="component" value="Unassembled WGS sequence"/>
</dbReference>
<feature type="region of interest" description="Disordered" evidence="1">
    <location>
        <begin position="912"/>
        <end position="931"/>
    </location>
</feature>